<name>A0A170PRB3_9ZZZZ</name>
<gene>
    <name evidence="4" type="ORF">MGWOODY_XGa1271</name>
</gene>
<feature type="domain" description="Mandelate racemase/muconate lactonizing enzyme N-terminal" evidence="2">
    <location>
        <begin position="17"/>
        <end position="108"/>
    </location>
</feature>
<dbReference type="EMBL" id="CZRL01000078">
    <property type="protein sequence ID" value="CUS52246.1"/>
    <property type="molecule type" value="Genomic_DNA"/>
</dbReference>
<dbReference type="GO" id="GO:0047929">
    <property type="term" value="F:gluconate dehydratase activity"/>
    <property type="evidence" value="ECO:0007669"/>
    <property type="project" value="UniProtKB-EC"/>
</dbReference>
<dbReference type="Gene3D" id="3.30.390.10">
    <property type="entry name" value="Enolase-like, N-terminal domain"/>
    <property type="match status" value="1"/>
</dbReference>
<dbReference type="PROSITE" id="PS00908">
    <property type="entry name" value="MR_MLE_1"/>
    <property type="match status" value="1"/>
</dbReference>
<keyword evidence="1 4" id="KW-0456">Lyase</keyword>
<dbReference type="Pfam" id="PF13378">
    <property type="entry name" value="MR_MLE_C"/>
    <property type="match status" value="1"/>
</dbReference>
<dbReference type="Gene3D" id="3.20.20.120">
    <property type="entry name" value="Enolase-like C-terminal domain"/>
    <property type="match status" value="1"/>
</dbReference>
<proteinExistence type="predicted"/>
<evidence type="ECO:0000259" key="3">
    <source>
        <dbReference type="Pfam" id="PF13378"/>
    </source>
</evidence>
<dbReference type="PANTHER" id="PTHR48080:SF2">
    <property type="entry name" value="D-GALACTONATE DEHYDRATASE"/>
    <property type="match status" value="1"/>
</dbReference>
<dbReference type="InterPro" id="IPR029065">
    <property type="entry name" value="Enolase_C-like"/>
</dbReference>
<dbReference type="SFLD" id="SFLDS00001">
    <property type="entry name" value="Enolase"/>
    <property type="match status" value="1"/>
</dbReference>
<dbReference type="InterPro" id="IPR013341">
    <property type="entry name" value="Mandelate_racemase_N_dom"/>
</dbReference>
<evidence type="ECO:0000313" key="4">
    <source>
        <dbReference type="EMBL" id="CUS52246.1"/>
    </source>
</evidence>
<dbReference type="SUPFAM" id="SSF51604">
    <property type="entry name" value="Enolase C-terminal domain-like"/>
    <property type="match status" value="1"/>
</dbReference>
<organism evidence="4">
    <name type="scientific">hydrothermal vent metagenome</name>
    <dbReference type="NCBI Taxonomy" id="652676"/>
    <lineage>
        <taxon>unclassified sequences</taxon>
        <taxon>metagenomes</taxon>
        <taxon>ecological metagenomes</taxon>
    </lineage>
</organism>
<dbReference type="InterPro" id="IPR029017">
    <property type="entry name" value="Enolase-like_N"/>
</dbReference>
<dbReference type="SUPFAM" id="SSF54826">
    <property type="entry name" value="Enolase N-terminal domain-like"/>
    <property type="match status" value="1"/>
</dbReference>
<dbReference type="CDD" id="cd03316">
    <property type="entry name" value="MR_like"/>
    <property type="match status" value="1"/>
</dbReference>
<dbReference type="InterPro" id="IPR034593">
    <property type="entry name" value="DgoD-like"/>
</dbReference>
<evidence type="ECO:0000256" key="1">
    <source>
        <dbReference type="ARBA" id="ARBA00023239"/>
    </source>
</evidence>
<dbReference type="GO" id="GO:0009063">
    <property type="term" value="P:amino acid catabolic process"/>
    <property type="evidence" value="ECO:0007669"/>
    <property type="project" value="InterPro"/>
</dbReference>
<sequence>MTITALTTYRSLELPNMLWLEAETADGVVGLGETFYAAEAVEAYIHANLAPIVLGMSAVDIEAVYYRTRPYVGFVAASTELRARSALDIALWDALGKVTGQPISVLLGGRIRSQIPVYNTCAGNQYVRGTKLGTTENFGIASLGTDQNYEDLDRFLNDPVGLAGSLLDMGIDSMKIWPFDFAAEATQGQFISPAELNKALAPFEAIKKEYGDRMQISAELHGMWNLSESLIICQALDEIGMRWIEDPVFLTNPTGIQELKRTVRSRIAMGETRGGADDFKPFLDTGALSLLILDIGWCGGLTEARRCAALAGAYLTPVAAHDCNGPVVLSASVHFCQATPNAYVQEIVRAFYYGWYAEIVTELPPIVDGAISAPEGPGLGMELLPDFKVRESTISKTTRYQMT</sequence>
<accession>A0A170PRB3</accession>
<evidence type="ECO:0000259" key="2">
    <source>
        <dbReference type="Pfam" id="PF02746"/>
    </source>
</evidence>
<protein>
    <submittedName>
        <fullName evidence="4">Gluconate dehydratase</fullName>
        <ecNumber evidence="4">4.2.1.39</ecNumber>
    </submittedName>
</protein>
<dbReference type="PANTHER" id="PTHR48080">
    <property type="entry name" value="D-GALACTONATE DEHYDRATASE-RELATED"/>
    <property type="match status" value="1"/>
</dbReference>
<dbReference type="SFLD" id="SFLDG00179">
    <property type="entry name" value="mandelate_racemase"/>
    <property type="match status" value="1"/>
</dbReference>
<dbReference type="AlphaFoldDB" id="A0A170PRB3"/>
<feature type="domain" description="Enolase C-terminal" evidence="3">
    <location>
        <begin position="166"/>
        <end position="385"/>
    </location>
</feature>
<dbReference type="EC" id="4.2.1.39" evidence="4"/>
<dbReference type="InterPro" id="IPR036849">
    <property type="entry name" value="Enolase-like_C_sf"/>
</dbReference>
<reference evidence="4" key="1">
    <citation type="submission" date="2015-10" db="EMBL/GenBank/DDBJ databases">
        <authorList>
            <person name="Gilbert D.G."/>
        </authorList>
    </citation>
    <scope>NUCLEOTIDE SEQUENCE</scope>
</reference>
<dbReference type="Pfam" id="PF02746">
    <property type="entry name" value="MR_MLE_N"/>
    <property type="match status" value="1"/>
</dbReference>
<dbReference type="InterPro" id="IPR018110">
    <property type="entry name" value="Mandel_Rmase/mucon_lact_enz_CS"/>
</dbReference>